<dbReference type="PANTHER" id="PTHR13847:SF213">
    <property type="entry name" value="DEPENDENT OXIDOREDUCTASE, PUTATIVE-RELATED"/>
    <property type="match status" value="1"/>
</dbReference>
<dbReference type="InParanoid" id="K2RZQ0"/>
<name>K2RZQ0_MACPH</name>
<protein>
    <submittedName>
        <fullName evidence="3">FAD dependent oxidoreductase</fullName>
    </submittedName>
</protein>
<dbReference type="AlphaFoldDB" id="K2RZQ0"/>
<comment type="caution">
    <text evidence="3">The sequence shown here is derived from an EMBL/GenBank/DDBJ whole genome shotgun (WGS) entry which is preliminary data.</text>
</comment>
<dbReference type="Proteomes" id="UP000007129">
    <property type="component" value="Unassembled WGS sequence"/>
</dbReference>
<gene>
    <name evidence="3" type="ORF">MPH_07129</name>
</gene>
<dbReference type="eggNOG" id="ENOG502QRBS">
    <property type="taxonomic scope" value="Eukaryota"/>
</dbReference>
<sequence length="541" mass="58853">MGNVLSSIQGTYQTICVAAKALLALNANFQEVLARASRDPGLPARNPTSSYWLDDPPFPHLVDARSEEFPEHADVAIIGSGITAAAVARSLLLEAVRRDDALPRVVVLEARQLASGATGRNGGHIKPASYADYALLKQKFGPDRAAAIVRFQRQHLTRLPELCRAEHIDLAECRDVETIDLFLDTPSFDKYSKEVEELRNLIPEAIHTISDRKEAQEKFHAGEHVVGAISYRAGALWPYRFVASIWRSLLSQFPTALSIETTTPVQSISSASEDSDPYPFHLHTPRGTLRARQVVHATNAFAGHLVPGLRAKMTGLRAHMSAQRPGAAFPSDARGERSWSIMYGAGFDYMTQRPSSSSPQNSLLSGDLMLGGGFFRSPKQGLDQMGVWDDSQTDALTATHLNGILPAVFGAQNWGADAPEGRLVKMWSGTICFTADAVPFVGKLDPRLTGRAAPSSSKQKQQPGPEPGEWIAAGYHGDGMIYAWLCGTAVGLMLAGSEEEDVPERPGQPGGRVAEWLPRELRVTYERVRKISIADLAGELE</sequence>
<dbReference type="PANTHER" id="PTHR13847">
    <property type="entry name" value="SARCOSINE DEHYDROGENASE-RELATED"/>
    <property type="match status" value="1"/>
</dbReference>
<dbReference type="VEuPathDB" id="FungiDB:MPH_07129"/>
<proteinExistence type="predicted"/>
<feature type="region of interest" description="Disordered" evidence="1">
    <location>
        <begin position="449"/>
        <end position="470"/>
    </location>
</feature>
<dbReference type="HOGENOM" id="CLU_022730_3_0_1"/>
<reference evidence="3 4" key="1">
    <citation type="journal article" date="2012" name="BMC Genomics">
        <title>Tools to kill: Genome of one of the most destructive plant pathogenic fungi Macrophomina phaseolina.</title>
        <authorList>
            <person name="Islam M.S."/>
            <person name="Haque M.S."/>
            <person name="Islam M.M."/>
            <person name="Emdad E.M."/>
            <person name="Halim A."/>
            <person name="Hossen Q.M.M."/>
            <person name="Hossain M.Z."/>
            <person name="Ahmed B."/>
            <person name="Rahim S."/>
            <person name="Rahman M.S."/>
            <person name="Alam M.M."/>
            <person name="Hou S."/>
            <person name="Wan X."/>
            <person name="Saito J.A."/>
            <person name="Alam M."/>
        </authorList>
    </citation>
    <scope>NUCLEOTIDE SEQUENCE [LARGE SCALE GENOMIC DNA]</scope>
    <source>
        <strain evidence="3 4">MS6</strain>
    </source>
</reference>
<evidence type="ECO:0000313" key="4">
    <source>
        <dbReference type="Proteomes" id="UP000007129"/>
    </source>
</evidence>
<evidence type="ECO:0000259" key="2">
    <source>
        <dbReference type="Pfam" id="PF01266"/>
    </source>
</evidence>
<feature type="domain" description="FAD dependent oxidoreductase" evidence="2">
    <location>
        <begin position="74"/>
        <end position="489"/>
    </location>
</feature>
<dbReference type="Gene3D" id="3.30.9.10">
    <property type="entry name" value="D-Amino Acid Oxidase, subunit A, domain 2"/>
    <property type="match status" value="1"/>
</dbReference>
<dbReference type="Gene3D" id="3.50.50.60">
    <property type="entry name" value="FAD/NAD(P)-binding domain"/>
    <property type="match status" value="1"/>
</dbReference>
<dbReference type="STRING" id="1126212.K2RZQ0"/>
<accession>K2RZQ0</accession>
<dbReference type="Pfam" id="PF01266">
    <property type="entry name" value="DAO"/>
    <property type="match status" value="1"/>
</dbReference>
<dbReference type="GO" id="GO:0005737">
    <property type="term" value="C:cytoplasm"/>
    <property type="evidence" value="ECO:0007669"/>
    <property type="project" value="TreeGrafter"/>
</dbReference>
<organism evidence="3 4">
    <name type="scientific">Macrophomina phaseolina (strain MS6)</name>
    <name type="common">Charcoal rot fungus</name>
    <dbReference type="NCBI Taxonomy" id="1126212"/>
    <lineage>
        <taxon>Eukaryota</taxon>
        <taxon>Fungi</taxon>
        <taxon>Dikarya</taxon>
        <taxon>Ascomycota</taxon>
        <taxon>Pezizomycotina</taxon>
        <taxon>Dothideomycetes</taxon>
        <taxon>Dothideomycetes incertae sedis</taxon>
        <taxon>Botryosphaeriales</taxon>
        <taxon>Botryosphaeriaceae</taxon>
        <taxon>Macrophomina</taxon>
    </lineage>
</organism>
<dbReference type="InterPro" id="IPR006076">
    <property type="entry name" value="FAD-dep_OxRdtase"/>
</dbReference>
<dbReference type="InterPro" id="IPR036188">
    <property type="entry name" value="FAD/NAD-bd_sf"/>
</dbReference>
<dbReference type="EMBL" id="AHHD01000293">
    <property type="protein sequence ID" value="EKG15694.1"/>
    <property type="molecule type" value="Genomic_DNA"/>
</dbReference>
<dbReference type="OrthoDB" id="429143at2759"/>
<evidence type="ECO:0000256" key="1">
    <source>
        <dbReference type="SAM" id="MobiDB-lite"/>
    </source>
</evidence>
<evidence type="ECO:0000313" key="3">
    <source>
        <dbReference type="EMBL" id="EKG15694.1"/>
    </source>
</evidence>
<dbReference type="SUPFAM" id="SSF51905">
    <property type="entry name" value="FAD/NAD(P)-binding domain"/>
    <property type="match status" value="1"/>
</dbReference>